<evidence type="ECO:0000256" key="3">
    <source>
        <dbReference type="ARBA" id="ARBA00016296"/>
    </source>
</evidence>
<dbReference type="Pfam" id="PF00625">
    <property type="entry name" value="Guanylate_kin"/>
    <property type="match status" value="1"/>
</dbReference>
<evidence type="ECO:0000313" key="12">
    <source>
        <dbReference type="Proteomes" id="UP001501508"/>
    </source>
</evidence>
<sequence length="192" mass="22082">MSPQGKLIIFSAPSGSGKTTIVRHLLQAFPEKLAFSISACTREPRAHEVDGADYYFLSPETFREKIANGEFVEWEEVYRDNFYGTLRAEIERLWKSGRTVVFDVDVKGGLKLKEVYKDQALAIFVGVSSEEEIYKRLNARGTENEASLNRRMEKVRYESGFKDQFDVVLWNDRLEDTLAKAEVLVENFLNRP</sequence>
<dbReference type="InterPro" id="IPR017665">
    <property type="entry name" value="Guanylate_kinase"/>
</dbReference>
<organism evidence="11 12">
    <name type="scientific">Ravibacter arvi</name>
    <dbReference type="NCBI Taxonomy" id="2051041"/>
    <lineage>
        <taxon>Bacteria</taxon>
        <taxon>Pseudomonadati</taxon>
        <taxon>Bacteroidota</taxon>
        <taxon>Cytophagia</taxon>
        <taxon>Cytophagales</taxon>
        <taxon>Spirosomataceae</taxon>
        <taxon>Ravibacter</taxon>
    </lineage>
</organism>
<keyword evidence="7 9" id="KW-0067">ATP-binding</keyword>
<dbReference type="PROSITE" id="PS50052">
    <property type="entry name" value="GUANYLATE_KINASE_2"/>
    <property type="match status" value="1"/>
</dbReference>
<dbReference type="PANTHER" id="PTHR23117">
    <property type="entry name" value="GUANYLATE KINASE-RELATED"/>
    <property type="match status" value="1"/>
</dbReference>
<comment type="caution">
    <text evidence="11">The sequence shown here is derived from an EMBL/GenBank/DDBJ whole genome shotgun (WGS) entry which is preliminary data.</text>
</comment>
<evidence type="ECO:0000256" key="4">
    <source>
        <dbReference type="ARBA" id="ARBA00022679"/>
    </source>
</evidence>
<comment type="subcellular location">
    <subcellularLocation>
        <location evidence="9">Cytoplasm</location>
    </subcellularLocation>
</comment>
<name>A0ABP8M7V4_9BACT</name>
<dbReference type="InterPro" id="IPR027417">
    <property type="entry name" value="P-loop_NTPase"/>
</dbReference>
<dbReference type="SUPFAM" id="SSF52540">
    <property type="entry name" value="P-loop containing nucleoside triphosphate hydrolases"/>
    <property type="match status" value="1"/>
</dbReference>
<evidence type="ECO:0000256" key="5">
    <source>
        <dbReference type="ARBA" id="ARBA00022741"/>
    </source>
</evidence>
<keyword evidence="6 9" id="KW-0418">Kinase</keyword>
<evidence type="ECO:0000256" key="7">
    <source>
        <dbReference type="ARBA" id="ARBA00022840"/>
    </source>
</evidence>
<evidence type="ECO:0000259" key="10">
    <source>
        <dbReference type="PROSITE" id="PS50052"/>
    </source>
</evidence>
<feature type="binding site" evidence="9">
    <location>
        <begin position="12"/>
        <end position="19"/>
    </location>
    <ligand>
        <name>ATP</name>
        <dbReference type="ChEBI" id="CHEBI:30616"/>
    </ligand>
</feature>
<evidence type="ECO:0000313" key="11">
    <source>
        <dbReference type="EMBL" id="GAA4444070.1"/>
    </source>
</evidence>
<keyword evidence="12" id="KW-1185">Reference proteome</keyword>
<comment type="catalytic activity">
    <reaction evidence="9">
        <text>GMP + ATP = GDP + ADP</text>
        <dbReference type="Rhea" id="RHEA:20780"/>
        <dbReference type="ChEBI" id="CHEBI:30616"/>
        <dbReference type="ChEBI" id="CHEBI:58115"/>
        <dbReference type="ChEBI" id="CHEBI:58189"/>
        <dbReference type="ChEBI" id="CHEBI:456216"/>
        <dbReference type="EC" id="2.7.4.8"/>
    </reaction>
</comment>
<evidence type="ECO:0000256" key="2">
    <source>
        <dbReference type="ARBA" id="ARBA00012961"/>
    </source>
</evidence>
<dbReference type="PANTHER" id="PTHR23117:SF13">
    <property type="entry name" value="GUANYLATE KINASE"/>
    <property type="match status" value="1"/>
</dbReference>
<reference evidence="12" key="1">
    <citation type="journal article" date="2019" name="Int. J. Syst. Evol. Microbiol.">
        <title>The Global Catalogue of Microorganisms (GCM) 10K type strain sequencing project: providing services to taxonomists for standard genome sequencing and annotation.</title>
        <authorList>
            <consortium name="The Broad Institute Genomics Platform"/>
            <consortium name="The Broad Institute Genome Sequencing Center for Infectious Disease"/>
            <person name="Wu L."/>
            <person name="Ma J."/>
        </authorList>
    </citation>
    <scope>NUCLEOTIDE SEQUENCE [LARGE SCALE GENOMIC DNA]</scope>
    <source>
        <strain evidence="12">JCM 31920</strain>
    </source>
</reference>
<evidence type="ECO:0000256" key="9">
    <source>
        <dbReference type="HAMAP-Rule" id="MF_00328"/>
    </source>
</evidence>
<keyword evidence="5 9" id="KW-0547">Nucleotide-binding</keyword>
<dbReference type="InterPro" id="IPR008145">
    <property type="entry name" value="GK/Ca_channel_bsu"/>
</dbReference>
<dbReference type="EC" id="2.7.4.8" evidence="2 9"/>
<accession>A0ABP8M7V4</accession>
<dbReference type="InterPro" id="IPR008144">
    <property type="entry name" value="Guanylate_kin-like_dom"/>
</dbReference>
<dbReference type="Gene3D" id="3.40.50.300">
    <property type="entry name" value="P-loop containing nucleotide triphosphate hydrolases"/>
    <property type="match status" value="1"/>
</dbReference>
<dbReference type="EMBL" id="BAABEY010000031">
    <property type="protein sequence ID" value="GAA4444070.1"/>
    <property type="molecule type" value="Genomic_DNA"/>
</dbReference>
<comment type="similarity">
    <text evidence="1 9">Belongs to the guanylate kinase family.</text>
</comment>
<dbReference type="CDD" id="cd00071">
    <property type="entry name" value="GMPK"/>
    <property type="match status" value="1"/>
</dbReference>
<gene>
    <name evidence="9 11" type="primary">gmk</name>
    <name evidence="11" type="ORF">GCM10023091_33670</name>
</gene>
<protein>
    <recommendedName>
        <fullName evidence="3 9">Guanylate kinase</fullName>
        <ecNumber evidence="2 9">2.7.4.8</ecNumber>
    </recommendedName>
    <alternativeName>
        <fullName evidence="8 9">GMP kinase</fullName>
    </alternativeName>
</protein>
<keyword evidence="4 9" id="KW-0808">Transferase</keyword>
<feature type="domain" description="Guanylate kinase-like" evidence="10">
    <location>
        <begin position="5"/>
        <end position="186"/>
    </location>
</feature>
<dbReference type="RefSeq" id="WP_345031340.1">
    <property type="nucleotide sequence ID" value="NZ_BAABEY010000031.1"/>
</dbReference>
<comment type="function">
    <text evidence="9">Essential for recycling GMP and indirectly, cGMP.</text>
</comment>
<evidence type="ECO:0000256" key="1">
    <source>
        <dbReference type="ARBA" id="ARBA00005790"/>
    </source>
</evidence>
<evidence type="ECO:0000256" key="6">
    <source>
        <dbReference type="ARBA" id="ARBA00022777"/>
    </source>
</evidence>
<dbReference type="GO" id="GO:0016301">
    <property type="term" value="F:kinase activity"/>
    <property type="evidence" value="ECO:0007669"/>
    <property type="project" value="UniProtKB-KW"/>
</dbReference>
<dbReference type="NCBIfam" id="TIGR03263">
    <property type="entry name" value="guanyl_kin"/>
    <property type="match status" value="1"/>
</dbReference>
<dbReference type="Gene3D" id="3.30.63.10">
    <property type="entry name" value="Guanylate Kinase phosphate binding domain"/>
    <property type="match status" value="1"/>
</dbReference>
<evidence type="ECO:0000256" key="8">
    <source>
        <dbReference type="ARBA" id="ARBA00030128"/>
    </source>
</evidence>
<dbReference type="SMART" id="SM00072">
    <property type="entry name" value="GuKc"/>
    <property type="match status" value="1"/>
</dbReference>
<dbReference type="Proteomes" id="UP001501508">
    <property type="component" value="Unassembled WGS sequence"/>
</dbReference>
<proteinExistence type="inferred from homology"/>
<keyword evidence="9" id="KW-0963">Cytoplasm</keyword>
<dbReference type="HAMAP" id="MF_00328">
    <property type="entry name" value="Guanylate_kinase"/>
    <property type="match status" value="1"/>
</dbReference>